<dbReference type="OrthoDB" id="6717597at2"/>
<name>S3P5C0_9GAMM</name>
<proteinExistence type="predicted"/>
<dbReference type="Proteomes" id="UP000014568">
    <property type="component" value="Unassembled WGS sequence"/>
</dbReference>
<evidence type="ECO:0000313" key="1">
    <source>
        <dbReference type="EMBL" id="EPF81619.1"/>
    </source>
</evidence>
<dbReference type="RefSeq" id="WP_016654703.1">
    <property type="nucleotide sequence ID" value="NZ_KE340348.1"/>
</dbReference>
<dbReference type="STRING" id="632955.GCA_000829675_02048"/>
<sequence>MTLNVGQDFKKRWLNAPEIVRQTLLEDLTRIGELLKVETDLAQWLDHDLRSQQVSQLKIEQAHIALKEQLIEAARQRKQHALELSLAEKRATQQAYIEQLKHDEAEQFQQQQHSLSTLKDKIDAEIIAYSNRFDQVNITTETGGSTTAHRVETQHSEQEIANIRLRLELESEQIIQQALSALKVNLQQAAQEEINFILKKLG</sequence>
<dbReference type="HOGENOM" id="CLU_1297566_0_0_6"/>
<dbReference type="AlphaFoldDB" id="S3P5C0"/>
<dbReference type="PATRIC" id="fig|421052.3.peg.253"/>
<dbReference type="EMBL" id="ATGI01000002">
    <property type="protein sequence ID" value="EPF81619.1"/>
    <property type="molecule type" value="Genomic_DNA"/>
</dbReference>
<gene>
    <name evidence="1" type="ORF">F945_00253</name>
</gene>
<accession>S3P5C0</accession>
<dbReference type="eggNOG" id="ENOG5033AI8">
    <property type="taxonomic scope" value="Bacteria"/>
</dbReference>
<organism evidence="1 2">
    <name type="scientific">Acinetobacter rudis CIP 110305</name>
    <dbReference type="NCBI Taxonomy" id="421052"/>
    <lineage>
        <taxon>Bacteria</taxon>
        <taxon>Pseudomonadati</taxon>
        <taxon>Pseudomonadota</taxon>
        <taxon>Gammaproteobacteria</taxon>
        <taxon>Moraxellales</taxon>
        <taxon>Moraxellaceae</taxon>
        <taxon>Acinetobacter</taxon>
    </lineage>
</organism>
<protein>
    <submittedName>
        <fullName evidence="1">Uncharacterized protein</fullName>
    </submittedName>
</protein>
<comment type="caution">
    <text evidence="1">The sequence shown here is derived from an EMBL/GenBank/DDBJ whole genome shotgun (WGS) entry which is preliminary data.</text>
</comment>
<keyword evidence="2" id="KW-1185">Reference proteome</keyword>
<evidence type="ECO:0000313" key="2">
    <source>
        <dbReference type="Proteomes" id="UP000014568"/>
    </source>
</evidence>
<reference evidence="1 2" key="1">
    <citation type="submission" date="2013-06" db="EMBL/GenBank/DDBJ databases">
        <title>The Genome Sequence of Acinetobacter rudis CIP 110305.</title>
        <authorList>
            <consortium name="The Broad Institute Genome Sequencing Platform"/>
            <consortium name="The Broad Institute Genome Sequencing Center for Infectious Disease"/>
            <person name="Cerqueira G."/>
            <person name="Feldgarden M."/>
            <person name="Courvalin P."/>
            <person name="Perichon B."/>
            <person name="Grillot-Courvalin C."/>
            <person name="Clermont D."/>
            <person name="Rocha E."/>
            <person name="Yoon E.-J."/>
            <person name="Nemec A."/>
            <person name="Young S.K."/>
            <person name="Zeng Q."/>
            <person name="Gargeya S."/>
            <person name="Fitzgerald M."/>
            <person name="Abouelleil A."/>
            <person name="Alvarado L."/>
            <person name="Berlin A.M."/>
            <person name="Chapman S.B."/>
            <person name="Dewar J."/>
            <person name="Goldberg J."/>
            <person name="Griggs A."/>
            <person name="Gujja S."/>
            <person name="Hansen M."/>
            <person name="Howarth C."/>
            <person name="Imamovic A."/>
            <person name="Larimer J."/>
            <person name="McCowan C."/>
            <person name="Murphy C."/>
            <person name="Pearson M."/>
            <person name="Priest M."/>
            <person name="Roberts A."/>
            <person name="Saif S."/>
            <person name="Shea T."/>
            <person name="Sykes S."/>
            <person name="Wortman J."/>
            <person name="Nusbaum C."/>
            <person name="Birren B."/>
        </authorList>
    </citation>
    <scope>NUCLEOTIDE SEQUENCE [LARGE SCALE GENOMIC DNA]</scope>
    <source>
        <strain evidence="1 2">CIP 110305</strain>
    </source>
</reference>